<accession>A0A9W5V5Y3</accession>
<dbReference type="Proteomes" id="UP000014023">
    <property type="component" value="Unassembled WGS sequence"/>
</dbReference>
<protein>
    <recommendedName>
        <fullName evidence="9">Polysaccharide biosynthesis protein C-terminal domain-containing protein</fullName>
    </recommendedName>
</protein>
<comment type="subcellular location">
    <subcellularLocation>
        <location evidence="1">Cell membrane</location>
        <topology evidence="1">Multi-pass membrane protein</topology>
    </subcellularLocation>
</comment>
<dbReference type="RefSeq" id="WP_000912149.1">
    <property type="nucleotide sequence ID" value="NZ_KB976270.1"/>
</dbReference>
<feature type="transmembrane region" description="Helical" evidence="6">
    <location>
        <begin position="364"/>
        <end position="381"/>
    </location>
</feature>
<evidence type="ECO:0008006" key="9">
    <source>
        <dbReference type="Google" id="ProtNLM"/>
    </source>
</evidence>
<evidence type="ECO:0000313" key="8">
    <source>
        <dbReference type="Proteomes" id="UP000014023"/>
    </source>
</evidence>
<feature type="transmembrane region" description="Helical" evidence="6">
    <location>
        <begin position="38"/>
        <end position="56"/>
    </location>
</feature>
<keyword evidence="4 6" id="KW-1133">Transmembrane helix</keyword>
<feature type="transmembrane region" description="Helical" evidence="6">
    <location>
        <begin position="5"/>
        <end position="26"/>
    </location>
</feature>
<proteinExistence type="predicted"/>
<keyword evidence="5 6" id="KW-0472">Membrane</keyword>
<dbReference type="EMBL" id="AHFL01000062">
    <property type="protein sequence ID" value="EOO61606.1"/>
    <property type="molecule type" value="Genomic_DNA"/>
</dbReference>
<evidence type="ECO:0000256" key="2">
    <source>
        <dbReference type="ARBA" id="ARBA00022475"/>
    </source>
</evidence>
<feature type="transmembrane region" description="Helical" evidence="6">
    <location>
        <begin position="332"/>
        <end position="352"/>
    </location>
</feature>
<evidence type="ECO:0000256" key="3">
    <source>
        <dbReference type="ARBA" id="ARBA00022692"/>
    </source>
</evidence>
<sequence length="488" mass="55670">MLKHLLYYLIAQGIPAFISFISIFIFSRYISPQEYGKFSTFIVTVGIFNTFLFEWIRMGILKYYPIFKNKEDNKRKFLATILYIYKIEILLCFTLSILFMLYNFFTLSKSDMYIYTISGGILLCIQSVFLVFLTLFRANLKPVSFSYLTVTKTVVILLMSLLFLKYYPVYTSLILGTIIGIFVSLIICLFIVPIRYIRKIYLTKPDKKVLLSMLKYGLPFTITFAMSYITNSIDRIMLYNMMGENSVGLYSISYDLGSQSVTIFMTVVHLAMYPVIMKEKADTKGDLNKYLKNNINLLLLMGIPATIGIAVLAPNISFVLLGESYQSAAIKILPIVSVSACINCITVYYLNLPFQLSDKSIQQIYPTLLGAVTNIGLNMLLIPRFGIVGAVYASLIAYITCFCLGWIWARKIIRLPFNFSMFFKIILSGGIMAFVLLLLKEKQGVYSLLIQILTGALVYLISLIGLNFSIIKESKYGSKFIKDKWRMS</sequence>
<feature type="transmembrane region" description="Helical" evidence="6">
    <location>
        <begin position="421"/>
        <end position="439"/>
    </location>
</feature>
<feature type="transmembrane region" description="Helical" evidence="6">
    <location>
        <begin position="249"/>
        <end position="276"/>
    </location>
</feature>
<dbReference type="Pfam" id="PF13440">
    <property type="entry name" value="Polysacc_synt_3"/>
    <property type="match status" value="1"/>
</dbReference>
<keyword evidence="3 6" id="KW-0812">Transmembrane</keyword>
<gene>
    <name evidence="7" type="ORF">IKE_05880</name>
</gene>
<dbReference type="GO" id="GO:0005886">
    <property type="term" value="C:plasma membrane"/>
    <property type="evidence" value="ECO:0007669"/>
    <property type="project" value="UniProtKB-SubCell"/>
</dbReference>
<keyword evidence="2" id="KW-1003">Cell membrane</keyword>
<feature type="transmembrane region" description="Helical" evidence="6">
    <location>
        <begin position="445"/>
        <end position="470"/>
    </location>
</feature>
<dbReference type="PANTHER" id="PTHR30250">
    <property type="entry name" value="PST FAMILY PREDICTED COLANIC ACID TRANSPORTER"/>
    <property type="match status" value="1"/>
</dbReference>
<evidence type="ECO:0000256" key="6">
    <source>
        <dbReference type="SAM" id="Phobius"/>
    </source>
</evidence>
<feature type="transmembrane region" description="Helical" evidence="6">
    <location>
        <begin position="387"/>
        <end position="409"/>
    </location>
</feature>
<dbReference type="PANTHER" id="PTHR30250:SF11">
    <property type="entry name" value="O-ANTIGEN TRANSPORTER-RELATED"/>
    <property type="match status" value="1"/>
</dbReference>
<evidence type="ECO:0000256" key="4">
    <source>
        <dbReference type="ARBA" id="ARBA00022989"/>
    </source>
</evidence>
<organism evidence="7 8">
    <name type="scientific">Bacillus cereus VD196</name>
    <dbReference type="NCBI Taxonomy" id="1053243"/>
    <lineage>
        <taxon>Bacteria</taxon>
        <taxon>Bacillati</taxon>
        <taxon>Bacillota</taxon>
        <taxon>Bacilli</taxon>
        <taxon>Bacillales</taxon>
        <taxon>Bacillaceae</taxon>
        <taxon>Bacillus</taxon>
        <taxon>Bacillus cereus group</taxon>
    </lineage>
</organism>
<name>A0A9W5V5Y3_BACCE</name>
<evidence type="ECO:0000256" key="1">
    <source>
        <dbReference type="ARBA" id="ARBA00004651"/>
    </source>
</evidence>
<reference evidence="7 8" key="1">
    <citation type="submission" date="2012-12" db="EMBL/GenBank/DDBJ databases">
        <title>The Genome Sequence of Bacillus cereus VD196.</title>
        <authorList>
            <consortium name="The Broad Institute Genome Sequencing Platform"/>
            <consortium name="The Broad Institute Genome Sequencing Center for Infectious Disease"/>
            <person name="Feldgarden M."/>
            <person name="Van der Auwera G.A."/>
            <person name="Mahillon J."/>
            <person name="Duprez V."/>
            <person name="Timmery S."/>
            <person name="Mattelet C."/>
            <person name="Dierick K."/>
            <person name="Sun M."/>
            <person name="Yu Z."/>
            <person name="Zhu L."/>
            <person name="Hu X."/>
            <person name="Shank E.B."/>
            <person name="Swiecicka I."/>
            <person name="Hansen B.M."/>
            <person name="Andrup L."/>
            <person name="Walker B."/>
            <person name="Young S.K."/>
            <person name="Zeng Q."/>
            <person name="Gargeya S."/>
            <person name="Fitzgerald M."/>
            <person name="Haas B."/>
            <person name="Abouelleil A."/>
            <person name="Alvarado L."/>
            <person name="Arachchi H.M."/>
            <person name="Berlin A.M."/>
            <person name="Chapman S.B."/>
            <person name="Dewar J."/>
            <person name="Goldberg J."/>
            <person name="Griggs A."/>
            <person name="Gujja S."/>
            <person name="Hansen M."/>
            <person name="Howarth C."/>
            <person name="Imamovic A."/>
            <person name="Larimer J."/>
            <person name="McCowan C."/>
            <person name="Murphy C."/>
            <person name="Neiman D."/>
            <person name="Pearson M."/>
            <person name="Priest M."/>
            <person name="Roberts A."/>
            <person name="Saif S."/>
            <person name="Shea T."/>
            <person name="Sisk P."/>
            <person name="Sykes S."/>
            <person name="Wortman J."/>
            <person name="Nusbaum C."/>
            <person name="Birren B."/>
        </authorList>
    </citation>
    <scope>NUCLEOTIDE SEQUENCE [LARGE SCALE GENOMIC DNA]</scope>
    <source>
        <strain evidence="7 8">VD196</strain>
    </source>
</reference>
<feature type="transmembrane region" description="Helical" evidence="6">
    <location>
        <begin position="209"/>
        <end position="229"/>
    </location>
</feature>
<feature type="transmembrane region" description="Helical" evidence="6">
    <location>
        <begin position="113"/>
        <end position="133"/>
    </location>
</feature>
<feature type="transmembrane region" description="Helical" evidence="6">
    <location>
        <begin position="297"/>
        <end position="320"/>
    </location>
</feature>
<comment type="caution">
    <text evidence="7">The sequence shown here is derived from an EMBL/GenBank/DDBJ whole genome shotgun (WGS) entry which is preliminary data.</text>
</comment>
<feature type="transmembrane region" description="Helical" evidence="6">
    <location>
        <begin position="77"/>
        <end position="101"/>
    </location>
</feature>
<evidence type="ECO:0000256" key="5">
    <source>
        <dbReference type="ARBA" id="ARBA00023136"/>
    </source>
</evidence>
<feature type="transmembrane region" description="Helical" evidence="6">
    <location>
        <begin position="145"/>
        <end position="167"/>
    </location>
</feature>
<dbReference type="AlphaFoldDB" id="A0A9W5V5Y3"/>
<feature type="transmembrane region" description="Helical" evidence="6">
    <location>
        <begin position="173"/>
        <end position="197"/>
    </location>
</feature>
<evidence type="ECO:0000313" key="7">
    <source>
        <dbReference type="EMBL" id="EOO61606.1"/>
    </source>
</evidence>
<dbReference type="InterPro" id="IPR050833">
    <property type="entry name" value="Poly_Biosynth_Transport"/>
</dbReference>